<dbReference type="CDD" id="cd02440">
    <property type="entry name" value="AdoMet_MTases"/>
    <property type="match status" value="1"/>
</dbReference>
<dbReference type="SUPFAM" id="SSF53335">
    <property type="entry name" value="S-adenosyl-L-methionine-dependent methyltransferases"/>
    <property type="match status" value="1"/>
</dbReference>
<dbReference type="Pfam" id="PF04672">
    <property type="entry name" value="Methyltransf_19"/>
    <property type="match status" value="1"/>
</dbReference>
<dbReference type="InterPro" id="IPR029063">
    <property type="entry name" value="SAM-dependent_MTases_sf"/>
</dbReference>
<name>A0A7W8QSS1_9ACTN</name>
<dbReference type="RefSeq" id="WP_184399108.1">
    <property type="nucleotide sequence ID" value="NZ_BAAAJD010000089.1"/>
</dbReference>
<dbReference type="EMBL" id="JACHDB010000002">
    <property type="protein sequence ID" value="MBB5435922.1"/>
    <property type="molecule type" value="Genomic_DNA"/>
</dbReference>
<dbReference type="PIRSF" id="PIRSF017393">
    <property type="entry name" value="MTase_SAV2177"/>
    <property type="match status" value="1"/>
</dbReference>
<gene>
    <name evidence="1" type="ORF">HDA36_006070</name>
</gene>
<evidence type="ECO:0000313" key="1">
    <source>
        <dbReference type="EMBL" id="MBB5435922.1"/>
    </source>
</evidence>
<keyword evidence="2" id="KW-1185">Reference proteome</keyword>
<proteinExistence type="predicted"/>
<evidence type="ECO:0000313" key="2">
    <source>
        <dbReference type="Proteomes" id="UP000572635"/>
    </source>
</evidence>
<comment type="caution">
    <text evidence="1">The sequence shown here is derived from an EMBL/GenBank/DDBJ whole genome shotgun (WGS) entry which is preliminary data.</text>
</comment>
<dbReference type="Gene3D" id="3.40.50.150">
    <property type="entry name" value="Vaccinia Virus protein VP39"/>
    <property type="match status" value="1"/>
</dbReference>
<organism evidence="1 2">
    <name type="scientific">Nocardiopsis composta</name>
    <dbReference type="NCBI Taxonomy" id="157465"/>
    <lineage>
        <taxon>Bacteria</taxon>
        <taxon>Bacillati</taxon>
        <taxon>Actinomycetota</taxon>
        <taxon>Actinomycetes</taxon>
        <taxon>Streptosporangiales</taxon>
        <taxon>Nocardiopsidaceae</taxon>
        <taxon>Nocardiopsis</taxon>
    </lineage>
</organism>
<reference evidence="1 2" key="1">
    <citation type="submission" date="2020-08" db="EMBL/GenBank/DDBJ databases">
        <title>Sequencing the genomes of 1000 actinobacteria strains.</title>
        <authorList>
            <person name="Klenk H.-P."/>
        </authorList>
    </citation>
    <scope>NUCLEOTIDE SEQUENCE [LARGE SCALE GENOMIC DNA]</scope>
    <source>
        <strain evidence="1 2">DSM 44551</strain>
    </source>
</reference>
<sequence length="270" mass="29819">MPQLDMSVPTVARTYDALLGGKDNFQADREAAAALEELNPGTVQLSKDNRGFLSRGVRYVAEQGVRQFIDLGSGLPTVENTHQVAQRAIPDASVVYVDIDPIVLAHGKAILADSPRTTVITADLRDIDQVLSEPETQRLIDFTEPVCIMLVSLLHCIRDEDDPFGMVRRYFERLPAGSALVYSHLSSDDEEFARKFTEQCHETGMDWGRVRSPEECAEAFDGLELVSPASDDSVPPQLVDCPTWRNGDVAPVPLPDKKIWEHSGVGFKRG</sequence>
<evidence type="ECO:0008006" key="3">
    <source>
        <dbReference type="Google" id="ProtNLM"/>
    </source>
</evidence>
<dbReference type="InterPro" id="IPR006764">
    <property type="entry name" value="SAM_dep_MeTrfase_SAV2177_type"/>
</dbReference>
<accession>A0A7W8QSS1</accession>
<dbReference type="Proteomes" id="UP000572635">
    <property type="component" value="Unassembled WGS sequence"/>
</dbReference>
<protein>
    <recommendedName>
        <fullName evidence="3">SAM-dependent methyltransferase</fullName>
    </recommendedName>
</protein>
<dbReference type="AlphaFoldDB" id="A0A7W8QSS1"/>